<feature type="domain" description="PHA accumulation regulator DNA-binding N-terminal" evidence="2">
    <location>
        <begin position="4"/>
        <end position="61"/>
    </location>
</feature>
<evidence type="ECO:0000313" key="4">
    <source>
        <dbReference type="Proteomes" id="UP000321595"/>
    </source>
</evidence>
<dbReference type="Pfam" id="PF07879">
    <property type="entry name" value="PHB_acc_N"/>
    <property type="match status" value="1"/>
</dbReference>
<dbReference type="PROSITE" id="PS00018">
    <property type="entry name" value="EF_HAND_1"/>
    <property type="match status" value="1"/>
</dbReference>
<keyword evidence="1" id="KW-0175">Coiled coil</keyword>
<dbReference type="OrthoDB" id="9795345at2"/>
<gene>
    <name evidence="3" type="ORF">FRD01_08995</name>
</gene>
<dbReference type="KEGG" id="bbae:FRD01_08995"/>
<dbReference type="InterPro" id="IPR018247">
    <property type="entry name" value="EF_Hand_1_Ca_BS"/>
</dbReference>
<dbReference type="Proteomes" id="UP000321595">
    <property type="component" value="Chromosome"/>
</dbReference>
<dbReference type="EMBL" id="CP042467">
    <property type="protein sequence ID" value="QED27372.1"/>
    <property type="molecule type" value="Genomic_DNA"/>
</dbReference>
<dbReference type="RefSeq" id="WP_146959057.1">
    <property type="nucleotide sequence ID" value="NZ_CP042467.1"/>
</dbReference>
<dbReference type="InterPro" id="IPR012909">
    <property type="entry name" value="PHA_DNA-bd_N"/>
</dbReference>
<feature type="coiled-coil region" evidence="1">
    <location>
        <begin position="152"/>
        <end position="179"/>
    </location>
</feature>
<sequence>MVKLIKKYTNRRLYDTDDSRYITLDELAELIRKGHDVKVIDAQSDQDLTQATLAQIVVESRGAAKLLPVPLLTQMVRMEDDALAEFMSLYLTWSLDIYYAMKQARVATGADAYQEFLGRYAQMATMPLNMARGGLNLVRGKLKNEKDVAEAPREEENEIDSLRDEINELKELIKGLAEKPRGRSKT</sequence>
<accession>A0A5B8XNE0</accession>
<keyword evidence="4" id="KW-1185">Reference proteome</keyword>
<proteinExistence type="predicted"/>
<protein>
    <recommendedName>
        <fullName evidence="2">PHA accumulation regulator DNA-binding N-terminal domain-containing protein</fullName>
    </recommendedName>
</protein>
<reference evidence="3 4" key="1">
    <citation type="submission" date="2019-08" db="EMBL/GenBank/DDBJ databases">
        <authorList>
            <person name="Liang Q."/>
        </authorList>
    </citation>
    <scope>NUCLEOTIDE SEQUENCE [LARGE SCALE GENOMIC DNA]</scope>
    <source>
        <strain evidence="3 4">V1718</strain>
    </source>
</reference>
<evidence type="ECO:0000259" key="2">
    <source>
        <dbReference type="Pfam" id="PF07879"/>
    </source>
</evidence>
<dbReference type="AlphaFoldDB" id="A0A5B8XNE0"/>
<organism evidence="3 4">
    <name type="scientific">Microvenator marinus</name>
    <dbReference type="NCBI Taxonomy" id="2600177"/>
    <lineage>
        <taxon>Bacteria</taxon>
        <taxon>Deltaproteobacteria</taxon>
        <taxon>Bradymonadales</taxon>
        <taxon>Microvenatoraceae</taxon>
        <taxon>Microvenator</taxon>
    </lineage>
</organism>
<evidence type="ECO:0000313" key="3">
    <source>
        <dbReference type="EMBL" id="QED27372.1"/>
    </source>
</evidence>
<evidence type="ECO:0000256" key="1">
    <source>
        <dbReference type="SAM" id="Coils"/>
    </source>
</evidence>
<name>A0A5B8XNE0_9DELT</name>